<reference evidence="1 2" key="1">
    <citation type="journal article" date="2020" name="Arch. Microbiol.">
        <title>Bradyrhizobium campsiandrae sp. nov., a nitrogen-fixing bacterial strain isolated from a native leguminous tree from the Amazon adapted to flooded conditions.</title>
        <authorList>
            <person name="Cabral Michel D."/>
            <person name="Martins da Costa E."/>
            <person name="Azarias Guimaraes A."/>
            <person name="Soares de Carvalho T."/>
            <person name="Santos de Castro Caputo P."/>
            <person name="Willems A."/>
            <person name="de Souza Moreira F.M."/>
        </authorList>
    </citation>
    <scope>NUCLEOTIDE SEQUENCE [LARGE SCALE GENOMIC DNA]</scope>
    <source>
        <strain evidence="2">INPA 384B</strain>
    </source>
</reference>
<comment type="caution">
    <text evidence="1">The sequence shown here is derived from an EMBL/GenBank/DDBJ whole genome shotgun (WGS) entry which is preliminary data.</text>
</comment>
<keyword evidence="2" id="KW-1185">Reference proteome</keyword>
<proteinExistence type="predicted"/>
<dbReference type="RefSeq" id="WP_188103596.1">
    <property type="nucleotide sequence ID" value="NZ_JAANIH010000034.1"/>
</dbReference>
<organism evidence="1 2">
    <name type="scientific">Bradyrhizobium campsiandrae</name>
    <dbReference type="NCBI Taxonomy" id="1729892"/>
    <lineage>
        <taxon>Bacteria</taxon>
        <taxon>Pseudomonadati</taxon>
        <taxon>Pseudomonadota</taxon>
        <taxon>Alphaproteobacteria</taxon>
        <taxon>Hyphomicrobiales</taxon>
        <taxon>Nitrobacteraceae</taxon>
        <taxon>Bradyrhizobium</taxon>
    </lineage>
</organism>
<gene>
    <name evidence="1" type="ORF">HA482_27450</name>
</gene>
<sequence>MHTLTSTIPVFVFGSNLAGRHGKGAALWARQHRGAIYGQGVGRQGNAYAIPTKDRQLRVLPLHVIQAHVADFLDYARQWPDITFELTPIGCGLAGYRPDQIAPMFSSAPANVTLPDAFSVALAAGPPTS</sequence>
<evidence type="ECO:0000313" key="1">
    <source>
        <dbReference type="EMBL" id="MBC9981953.1"/>
    </source>
</evidence>
<dbReference type="EMBL" id="JAATTO010000044">
    <property type="protein sequence ID" value="MBC9981953.1"/>
    <property type="molecule type" value="Genomic_DNA"/>
</dbReference>
<dbReference type="Proteomes" id="UP000639516">
    <property type="component" value="Unassembled WGS sequence"/>
</dbReference>
<name>A0ABR7UCX0_9BRAD</name>
<accession>A0ABR7UCX0</accession>
<protein>
    <recommendedName>
        <fullName evidence="3">Gamma-glutamylcyclotransferase</fullName>
    </recommendedName>
</protein>
<evidence type="ECO:0008006" key="3">
    <source>
        <dbReference type="Google" id="ProtNLM"/>
    </source>
</evidence>
<evidence type="ECO:0000313" key="2">
    <source>
        <dbReference type="Proteomes" id="UP000639516"/>
    </source>
</evidence>